<evidence type="ECO:0000256" key="6">
    <source>
        <dbReference type="RuleBase" id="RU367028"/>
    </source>
</evidence>
<evidence type="ECO:0000313" key="8">
    <source>
        <dbReference type="EMBL" id="RZC53991.1"/>
    </source>
</evidence>
<dbReference type="PANTHER" id="PTHR33057">
    <property type="entry name" value="TRANSCRIPTION REPRESSOR OFP7-RELATED"/>
    <property type="match status" value="1"/>
</dbReference>
<evidence type="ECO:0000259" key="7">
    <source>
        <dbReference type="PROSITE" id="PS51754"/>
    </source>
</evidence>
<evidence type="ECO:0000256" key="5">
    <source>
        <dbReference type="ARBA" id="ARBA00023242"/>
    </source>
</evidence>
<keyword evidence="5 6" id="KW-0539">Nucleus</keyword>
<dbReference type="InterPro" id="IPR038933">
    <property type="entry name" value="Ovate"/>
</dbReference>
<dbReference type="Pfam" id="PF04844">
    <property type="entry name" value="Ovate"/>
    <property type="match status" value="1"/>
</dbReference>
<feature type="domain" description="OVATE" evidence="7">
    <location>
        <begin position="45"/>
        <end position="104"/>
    </location>
</feature>
<dbReference type="PANTHER" id="PTHR33057:SF110">
    <property type="entry name" value="TRANSCRIPTION REPRESSOR"/>
    <property type="match status" value="1"/>
</dbReference>
<dbReference type="NCBIfam" id="TIGR01568">
    <property type="entry name" value="A_thal_3678"/>
    <property type="match status" value="1"/>
</dbReference>
<dbReference type="Gramene" id="RZC53991">
    <property type="protein sequence ID" value="RZC53991"/>
    <property type="gene ID" value="C5167_012840"/>
</dbReference>
<dbReference type="Proteomes" id="UP000316621">
    <property type="component" value="Chromosome 3"/>
</dbReference>
<dbReference type="GO" id="GO:0005634">
    <property type="term" value="C:nucleus"/>
    <property type="evidence" value="ECO:0007669"/>
    <property type="project" value="UniProtKB-SubCell"/>
</dbReference>
<reference evidence="8 9" key="1">
    <citation type="journal article" date="2018" name="Science">
        <title>The opium poppy genome and morphinan production.</title>
        <authorList>
            <person name="Guo L."/>
            <person name="Winzer T."/>
            <person name="Yang X."/>
            <person name="Li Y."/>
            <person name="Ning Z."/>
            <person name="He Z."/>
            <person name="Teodor R."/>
            <person name="Lu Y."/>
            <person name="Bowser T.A."/>
            <person name="Graham I.A."/>
            <person name="Ye K."/>
        </authorList>
    </citation>
    <scope>NUCLEOTIDE SEQUENCE [LARGE SCALE GENOMIC DNA]</scope>
    <source>
        <strain evidence="9">cv. HN1</strain>
        <tissue evidence="8">Leaves</tissue>
    </source>
</reference>
<dbReference type="AlphaFoldDB" id="A0A4Y7J218"/>
<evidence type="ECO:0000256" key="4">
    <source>
        <dbReference type="ARBA" id="ARBA00023163"/>
    </source>
</evidence>
<dbReference type="InterPro" id="IPR006458">
    <property type="entry name" value="Ovate_C"/>
</dbReference>
<dbReference type="OMA" id="CAVKYSS"/>
<evidence type="ECO:0000256" key="3">
    <source>
        <dbReference type="ARBA" id="ARBA00023015"/>
    </source>
</evidence>
<comment type="function">
    <text evidence="6">Transcriptional repressor that regulates multiple aspects of plant growth and development.</text>
</comment>
<dbReference type="EMBL" id="CM010717">
    <property type="protein sequence ID" value="RZC53991.1"/>
    <property type="molecule type" value="Genomic_DNA"/>
</dbReference>
<name>A0A4Y7J218_PAPSO</name>
<organism evidence="8 9">
    <name type="scientific">Papaver somniferum</name>
    <name type="common">Opium poppy</name>
    <dbReference type="NCBI Taxonomy" id="3469"/>
    <lineage>
        <taxon>Eukaryota</taxon>
        <taxon>Viridiplantae</taxon>
        <taxon>Streptophyta</taxon>
        <taxon>Embryophyta</taxon>
        <taxon>Tracheophyta</taxon>
        <taxon>Spermatophyta</taxon>
        <taxon>Magnoliopsida</taxon>
        <taxon>Ranunculales</taxon>
        <taxon>Papaveraceae</taxon>
        <taxon>Papaveroideae</taxon>
        <taxon>Papaver</taxon>
    </lineage>
</organism>
<evidence type="ECO:0000313" key="9">
    <source>
        <dbReference type="Proteomes" id="UP000316621"/>
    </source>
</evidence>
<comment type="subcellular location">
    <subcellularLocation>
        <location evidence="1 6">Nucleus</location>
    </subcellularLocation>
</comment>
<dbReference type="PROSITE" id="PS51754">
    <property type="entry name" value="OVATE"/>
    <property type="match status" value="1"/>
</dbReference>
<evidence type="ECO:0000256" key="1">
    <source>
        <dbReference type="ARBA" id="ARBA00004123"/>
    </source>
</evidence>
<evidence type="ECO:0000256" key="2">
    <source>
        <dbReference type="ARBA" id="ARBA00022491"/>
    </source>
</evidence>
<dbReference type="GO" id="GO:0045892">
    <property type="term" value="P:negative regulation of DNA-templated transcription"/>
    <property type="evidence" value="ECO:0007669"/>
    <property type="project" value="UniProtKB-UniRule"/>
</dbReference>
<gene>
    <name evidence="8" type="ORF">C5167_012840</name>
</gene>
<keyword evidence="2 6" id="KW-0678">Repressor</keyword>
<sequence>MDVTGMRELQKKRRQNNSRCITNTLSFSASLPGDVRGVYADSMCAVKYSSDPYKDLRLSILEMIKDVGVRSWEEMEELVYCYVVLNPSEIHGFIVEAFLSLGCSFAHLV</sequence>
<proteinExistence type="predicted"/>
<protein>
    <recommendedName>
        <fullName evidence="6">Transcription repressor</fullName>
    </recommendedName>
    <alternativeName>
        <fullName evidence="6">Ovate family protein</fullName>
    </alternativeName>
</protein>
<keyword evidence="9" id="KW-1185">Reference proteome</keyword>
<keyword evidence="4 6" id="KW-0804">Transcription</keyword>
<keyword evidence="3 6" id="KW-0805">Transcription regulation</keyword>
<accession>A0A4Y7J218</accession>